<accession>A0A976XNG9</accession>
<keyword evidence="2" id="KW-1185">Reference proteome</keyword>
<evidence type="ECO:0000313" key="1">
    <source>
        <dbReference type="EMBL" id="UVD41773.1"/>
    </source>
</evidence>
<reference evidence="1" key="1">
    <citation type="submission" date="2022-07" db="EMBL/GenBank/DDBJ databases">
        <title>Isolation and characterisation of Klebsiella pneumoniae phages.</title>
        <authorList>
            <person name="Kabwe M."/>
            <person name="Ku H."/>
            <person name="Tucci J."/>
        </authorList>
    </citation>
    <scope>NUCLEOTIDE SEQUENCE</scope>
</reference>
<protein>
    <submittedName>
        <fullName evidence="1">Uncharacterized protein</fullName>
    </submittedName>
</protein>
<dbReference type="Proteomes" id="UP001059123">
    <property type="component" value="Segment"/>
</dbReference>
<proteinExistence type="predicted"/>
<organism evidence="1 2">
    <name type="scientific">Klebsiella phage KPN7</name>
    <dbReference type="NCBI Taxonomy" id="2972462"/>
    <lineage>
        <taxon>Viruses</taxon>
        <taxon>Duplodnaviria</taxon>
        <taxon>Heunggongvirae</taxon>
        <taxon>Uroviricota</taxon>
        <taxon>Caudoviricetes</taxon>
        <taxon>Autographivirales</taxon>
        <taxon>Autosignataviridae</taxon>
        <taxon>Molineuxvirinae</taxon>
        <taxon>Gansuvirus</taxon>
        <taxon>Gansuvirus KPN7</taxon>
    </lineage>
</organism>
<name>A0A976XNG9_9CAUD</name>
<evidence type="ECO:0000313" key="2">
    <source>
        <dbReference type="Proteomes" id="UP001059123"/>
    </source>
</evidence>
<sequence>MWLLLCFLEDVMIKKSQHEDNVKLRDLARSRGDKYYETTRPCKHGHLIRRVSDNRCDACGKAKDKRAKEKMLSTPEGKAKHSKWCTDYQVSRYREDPEYHRTMKLRARLNYHKAAVVKLTKELEG</sequence>
<dbReference type="EMBL" id="OP079918">
    <property type="protein sequence ID" value="UVD41773.1"/>
    <property type="molecule type" value="Genomic_DNA"/>
</dbReference>
<gene>
    <name evidence="1" type="ORF">KPN7_39</name>
</gene>